<comment type="caution">
    <text evidence="3">The sequence shown here is derived from an EMBL/GenBank/DDBJ whole genome shotgun (WGS) entry which is preliminary data.</text>
</comment>
<dbReference type="Pfam" id="PF22422">
    <property type="entry name" value="MGH1-like_GH"/>
    <property type="match status" value="1"/>
</dbReference>
<keyword evidence="3" id="KW-0326">Glycosidase</keyword>
<keyword evidence="3" id="KW-0378">Hydrolase</keyword>
<feature type="chain" id="PRO_5024288170" evidence="1">
    <location>
        <begin position="20"/>
        <end position="556"/>
    </location>
</feature>
<keyword evidence="1" id="KW-0732">Signal</keyword>
<evidence type="ECO:0000313" key="4">
    <source>
        <dbReference type="Proteomes" id="UP000324575"/>
    </source>
</evidence>
<dbReference type="EC" id="3.2.1.-" evidence="3"/>
<dbReference type="PANTHER" id="PTHR23403:SF1">
    <property type="entry name" value="TREHALASE"/>
    <property type="match status" value="1"/>
</dbReference>
<organism evidence="3 4">
    <name type="scientific">Candidatus Ordinivivax streblomastigis</name>
    <dbReference type="NCBI Taxonomy" id="2540710"/>
    <lineage>
        <taxon>Bacteria</taxon>
        <taxon>Pseudomonadati</taxon>
        <taxon>Bacteroidota</taxon>
        <taxon>Bacteroidia</taxon>
        <taxon>Bacteroidales</taxon>
        <taxon>Candidatus Ordinivivax</taxon>
    </lineage>
</organism>
<dbReference type="SUPFAM" id="SSF48208">
    <property type="entry name" value="Six-hairpin glycosidases"/>
    <property type="match status" value="1"/>
</dbReference>
<evidence type="ECO:0000256" key="1">
    <source>
        <dbReference type="SAM" id="SignalP"/>
    </source>
</evidence>
<dbReference type="InterPro" id="IPR008928">
    <property type="entry name" value="6-hairpin_glycosidase_sf"/>
</dbReference>
<dbReference type="Proteomes" id="UP000324575">
    <property type="component" value="Unassembled WGS sequence"/>
</dbReference>
<evidence type="ECO:0000313" key="3">
    <source>
        <dbReference type="EMBL" id="KAA6300848.1"/>
    </source>
</evidence>
<feature type="signal peptide" evidence="1">
    <location>
        <begin position="1"/>
        <end position="19"/>
    </location>
</feature>
<dbReference type="InterPro" id="IPR001661">
    <property type="entry name" value="Glyco_hydro_37"/>
</dbReference>
<dbReference type="AlphaFoldDB" id="A0A5M8NWV2"/>
<dbReference type="Gene3D" id="1.50.10.10">
    <property type="match status" value="1"/>
</dbReference>
<dbReference type="InterPro" id="IPR054491">
    <property type="entry name" value="MGH1-like_GH"/>
</dbReference>
<name>A0A5M8NWV2_9BACT</name>
<dbReference type="GO" id="GO:0004555">
    <property type="term" value="F:alpha,alpha-trehalase activity"/>
    <property type="evidence" value="ECO:0007669"/>
    <property type="project" value="InterPro"/>
</dbReference>
<dbReference type="PANTHER" id="PTHR23403">
    <property type="entry name" value="TREHALASE"/>
    <property type="match status" value="1"/>
</dbReference>
<evidence type="ECO:0000259" key="2">
    <source>
        <dbReference type="Pfam" id="PF22422"/>
    </source>
</evidence>
<reference evidence="3 4" key="1">
    <citation type="submission" date="2019-03" db="EMBL/GenBank/DDBJ databases">
        <title>Single cell metagenomics reveals metabolic interactions within the superorganism composed of flagellate Streblomastix strix and complex community of Bacteroidetes bacteria on its surface.</title>
        <authorList>
            <person name="Treitli S.C."/>
            <person name="Kolisko M."/>
            <person name="Husnik F."/>
            <person name="Keeling P."/>
            <person name="Hampl V."/>
        </authorList>
    </citation>
    <scope>NUCLEOTIDE SEQUENCE [LARGE SCALE GENOMIC DNA]</scope>
    <source>
        <strain evidence="3">St1</strain>
    </source>
</reference>
<feature type="domain" description="Mannosylglycerate hydrolase MGH1-like glycoside hydrolase" evidence="2">
    <location>
        <begin position="195"/>
        <end position="437"/>
    </location>
</feature>
<sequence length="556" mass="64017">MRNYIYLLIFCFCSLTTNAQTDKQGIYFAKKAYEKVSIPTYQQIKPELPQPIYEENPLWIEAWWKAWELAFQHFYEPAEGSGFVSPYFDAAFSGNMFLWDGSFITMFTNYAHPMIKSIEGLDNFYSKQYPSGEICREINRTTGKDYHEWVNTKNQPLYSVWGYYAGFGTLKQTGIQYVGRPVPTPNPNNTLDALNHPILAWAEWESYRITGNKSRLSLVWEPLVKYYEALQKYIRQGNGLYMTDWASMDNSSRNMWLEGGGTGIDISAEMALFARNLADIATVLGKKDRKKFYTKEADDLSALINNKMWNEKKQFYFDLNLKEEQCSIKTVAGFWSLIGQVATPQQAEALKLQLQNPETFGRLYPVPTLAADEKDYHPRGGYWLGSVWAPTNTMVIRGLEKYGYDQLAYSIARKHIEQVVGVYQQTGTIWENYSADTLSAGNQSRNDFVGWSGMAPILYLLEYGVGLKPDAGSNTLTWNIRSEQKVGCRNYRFNGHTASLTAEKNDKNQWQIEVESNSSFVLDIRFNQQSFRKNIKKGRHTFIISLPFNHKTIHET</sequence>
<accession>A0A5M8NWV2</accession>
<protein>
    <submittedName>
        <fullName evidence="3">Glucosidase YgjK</fullName>
        <ecNumber evidence="3">3.2.1.-</ecNumber>
    </submittedName>
</protein>
<dbReference type="EMBL" id="SNRX01000044">
    <property type="protein sequence ID" value="KAA6300848.1"/>
    <property type="molecule type" value="Genomic_DNA"/>
</dbReference>
<proteinExistence type="predicted"/>
<gene>
    <name evidence="3" type="ORF">EZS26_003013</name>
</gene>
<dbReference type="GO" id="GO:0005993">
    <property type="term" value="P:trehalose catabolic process"/>
    <property type="evidence" value="ECO:0007669"/>
    <property type="project" value="TreeGrafter"/>
</dbReference>
<dbReference type="InterPro" id="IPR012341">
    <property type="entry name" value="6hp_glycosidase-like_sf"/>
</dbReference>